<dbReference type="AlphaFoldDB" id="A0A8J4D4D2"/>
<protein>
    <submittedName>
        <fullName evidence="2">Uncharacterized protein</fullName>
    </submittedName>
</protein>
<evidence type="ECO:0000256" key="1">
    <source>
        <dbReference type="SAM" id="MobiDB-lite"/>
    </source>
</evidence>
<feature type="compositionally biased region" description="Basic and acidic residues" evidence="1">
    <location>
        <begin position="18"/>
        <end position="29"/>
    </location>
</feature>
<evidence type="ECO:0000313" key="3">
    <source>
        <dbReference type="Proteomes" id="UP000747110"/>
    </source>
</evidence>
<feature type="non-terminal residue" evidence="2">
    <location>
        <position position="125"/>
    </location>
</feature>
<evidence type="ECO:0000313" key="2">
    <source>
        <dbReference type="EMBL" id="GIL92377.1"/>
    </source>
</evidence>
<dbReference type="EMBL" id="BNCP01000076">
    <property type="protein sequence ID" value="GIL92377.1"/>
    <property type="molecule type" value="Genomic_DNA"/>
</dbReference>
<feature type="region of interest" description="Disordered" evidence="1">
    <location>
        <begin position="71"/>
        <end position="125"/>
    </location>
</feature>
<keyword evidence="3" id="KW-1185">Reference proteome</keyword>
<proteinExistence type="predicted"/>
<feature type="non-terminal residue" evidence="2">
    <location>
        <position position="1"/>
    </location>
</feature>
<name>A0A8J4D4D2_9CHLO</name>
<feature type="region of interest" description="Disordered" evidence="1">
    <location>
        <begin position="1"/>
        <end position="46"/>
    </location>
</feature>
<accession>A0A8J4D4D2</accession>
<reference evidence="2" key="1">
    <citation type="journal article" date="2021" name="Proc. Natl. Acad. Sci. U.S.A.">
        <title>Three genomes in the algal genus Volvox reveal the fate of a haploid sex-determining region after a transition to homothallism.</title>
        <authorList>
            <person name="Yamamoto K."/>
            <person name="Hamaji T."/>
            <person name="Kawai-Toyooka H."/>
            <person name="Matsuzaki R."/>
            <person name="Takahashi F."/>
            <person name="Nishimura Y."/>
            <person name="Kawachi M."/>
            <person name="Noguchi H."/>
            <person name="Minakuchi Y."/>
            <person name="Umen J.G."/>
            <person name="Toyoda A."/>
            <person name="Nozaki H."/>
        </authorList>
    </citation>
    <scope>NUCLEOTIDE SEQUENCE</scope>
    <source>
        <strain evidence="2">NIES-3786</strain>
    </source>
</reference>
<sequence>LRSSSAGPEYEHEDDTDEHAVGRTSRHLEAPTTANGNDNDNVNGFGAVQLSTSTSGAAAATVTTPVLVGRRSTGNDKAWSAPPPSPAPATFALSGEAGAASGGIYGSLWARPASPPAAAGVQQTT</sequence>
<dbReference type="Proteomes" id="UP000747110">
    <property type="component" value="Unassembled WGS sequence"/>
</dbReference>
<organism evidence="2 3">
    <name type="scientific">Volvox reticuliferus</name>
    <dbReference type="NCBI Taxonomy" id="1737510"/>
    <lineage>
        <taxon>Eukaryota</taxon>
        <taxon>Viridiplantae</taxon>
        <taxon>Chlorophyta</taxon>
        <taxon>core chlorophytes</taxon>
        <taxon>Chlorophyceae</taxon>
        <taxon>CS clade</taxon>
        <taxon>Chlamydomonadales</taxon>
        <taxon>Volvocaceae</taxon>
        <taxon>Volvox</taxon>
    </lineage>
</organism>
<comment type="caution">
    <text evidence="2">The sequence shown here is derived from an EMBL/GenBank/DDBJ whole genome shotgun (WGS) entry which is preliminary data.</text>
</comment>
<feature type="compositionally biased region" description="Low complexity" evidence="1">
    <location>
        <begin position="34"/>
        <end position="46"/>
    </location>
</feature>
<gene>
    <name evidence="2" type="ORF">Vretifemale_19895</name>
</gene>